<dbReference type="SUPFAM" id="SSF52467">
    <property type="entry name" value="DHS-like NAD/FAD-binding domain"/>
    <property type="match status" value="1"/>
</dbReference>
<sequence>MAVNVALDHNAVSEYHGNGAEIITNWLQRSDVDTIFGVPGDTGVALYDALRATPKLKHVLMNDERGAVFAADAYARLTNLPGVVEVSSGGGATFCIGGLGEALAASVPMVVISSDIHIKSRHSGALTEIDQIALFAGVTKWQGRAESAHELPAILSDAFREAVSDRPGPTVVIVPENIFDESATDNASTQIYSLPLTRHGVDSGNIQAMADAVAQAQRPVVLAGGGIHWSAAYSALETFATTAGAPVATTIHGKGAIAETHPLSLGVVGANGGRDYATDWVAQADFVLLVGTRANSTDTDGFRAPRRDQSAVPVAIIDIDVEAKAIHIFPTQ</sequence>
<dbReference type="InterPro" id="IPR012001">
    <property type="entry name" value="Thiamin_PyroP_enz_TPP-bd_dom"/>
</dbReference>
<dbReference type="PANTHER" id="PTHR18968">
    <property type="entry name" value="THIAMINE PYROPHOSPHATE ENZYMES"/>
    <property type="match status" value="1"/>
</dbReference>
<evidence type="ECO:0000313" key="4">
    <source>
        <dbReference type="EMBL" id="GAA3528915.1"/>
    </source>
</evidence>
<organism evidence="4 5">
    <name type="scientific">Amycolatopsis ultiminotia</name>
    <dbReference type="NCBI Taxonomy" id="543629"/>
    <lineage>
        <taxon>Bacteria</taxon>
        <taxon>Bacillati</taxon>
        <taxon>Actinomycetota</taxon>
        <taxon>Actinomycetes</taxon>
        <taxon>Pseudonocardiales</taxon>
        <taxon>Pseudonocardiaceae</taxon>
        <taxon>Amycolatopsis</taxon>
    </lineage>
</organism>
<dbReference type="Gene3D" id="3.40.50.1220">
    <property type="entry name" value="TPP-binding domain"/>
    <property type="match status" value="1"/>
</dbReference>
<evidence type="ECO:0000259" key="3">
    <source>
        <dbReference type="Pfam" id="PF02776"/>
    </source>
</evidence>
<dbReference type="InterPro" id="IPR029035">
    <property type="entry name" value="DHS-like_NAD/FAD-binding_dom"/>
</dbReference>
<dbReference type="InterPro" id="IPR045229">
    <property type="entry name" value="TPP_enz"/>
</dbReference>
<dbReference type="InterPro" id="IPR029061">
    <property type="entry name" value="THDP-binding"/>
</dbReference>
<evidence type="ECO:0000259" key="2">
    <source>
        <dbReference type="Pfam" id="PF00205"/>
    </source>
</evidence>
<protein>
    <recommendedName>
        <fullName evidence="6">Acetolactate synthase</fullName>
    </recommendedName>
</protein>
<evidence type="ECO:0008006" key="6">
    <source>
        <dbReference type="Google" id="ProtNLM"/>
    </source>
</evidence>
<dbReference type="SUPFAM" id="SSF52518">
    <property type="entry name" value="Thiamin diphosphate-binding fold (THDP-binding)"/>
    <property type="match status" value="1"/>
</dbReference>
<dbReference type="RefSeq" id="WP_344855691.1">
    <property type="nucleotide sequence ID" value="NZ_BAAAZN010000001.1"/>
</dbReference>
<accession>A0ABP6V7S3</accession>
<dbReference type="CDD" id="cd07035">
    <property type="entry name" value="TPP_PYR_POX_like"/>
    <property type="match status" value="1"/>
</dbReference>
<feature type="domain" description="Thiamine pyrophosphate enzyme central" evidence="2">
    <location>
        <begin position="206"/>
        <end position="320"/>
    </location>
</feature>
<dbReference type="PANTHER" id="PTHR18968:SF13">
    <property type="entry name" value="ACETOLACTATE SYNTHASE CATALYTIC SUBUNIT, MITOCHONDRIAL"/>
    <property type="match status" value="1"/>
</dbReference>
<gene>
    <name evidence="4" type="ORF">GCM10022222_09970</name>
</gene>
<proteinExistence type="inferred from homology"/>
<comment type="similarity">
    <text evidence="1">Belongs to the TPP enzyme family.</text>
</comment>
<dbReference type="Gene3D" id="3.40.50.970">
    <property type="match status" value="1"/>
</dbReference>
<reference evidence="5" key="1">
    <citation type="journal article" date="2019" name="Int. J. Syst. Evol. Microbiol.">
        <title>The Global Catalogue of Microorganisms (GCM) 10K type strain sequencing project: providing services to taxonomists for standard genome sequencing and annotation.</title>
        <authorList>
            <consortium name="The Broad Institute Genomics Platform"/>
            <consortium name="The Broad Institute Genome Sequencing Center for Infectious Disease"/>
            <person name="Wu L."/>
            <person name="Ma J."/>
        </authorList>
    </citation>
    <scope>NUCLEOTIDE SEQUENCE [LARGE SCALE GENOMIC DNA]</scope>
    <source>
        <strain evidence="5">JCM 16898</strain>
    </source>
</reference>
<comment type="caution">
    <text evidence="4">The sequence shown here is derived from an EMBL/GenBank/DDBJ whole genome shotgun (WGS) entry which is preliminary data.</text>
</comment>
<evidence type="ECO:0000313" key="5">
    <source>
        <dbReference type="Proteomes" id="UP001500689"/>
    </source>
</evidence>
<dbReference type="InterPro" id="IPR012000">
    <property type="entry name" value="Thiamin_PyroP_enz_cen_dom"/>
</dbReference>
<dbReference type="Pfam" id="PF00205">
    <property type="entry name" value="TPP_enzyme_M"/>
    <property type="match status" value="1"/>
</dbReference>
<keyword evidence="5" id="KW-1185">Reference proteome</keyword>
<feature type="domain" description="Thiamine pyrophosphate enzyme N-terminal TPP-binding" evidence="3">
    <location>
        <begin position="18"/>
        <end position="134"/>
    </location>
</feature>
<dbReference type="EMBL" id="BAAAZN010000001">
    <property type="protein sequence ID" value="GAA3528915.1"/>
    <property type="molecule type" value="Genomic_DNA"/>
</dbReference>
<evidence type="ECO:0000256" key="1">
    <source>
        <dbReference type="ARBA" id="ARBA00007812"/>
    </source>
</evidence>
<name>A0ABP6V7S3_9PSEU</name>
<dbReference type="Proteomes" id="UP001500689">
    <property type="component" value="Unassembled WGS sequence"/>
</dbReference>
<dbReference type="Pfam" id="PF02776">
    <property type="entry name" value="TPP_enzyme_N"/>
    <property type="match status" value="1"/>
</dbReference>